<feature type="site" description="Interacts with free ubiquitin" evidence="9">
    <location>
        <position position="253"/>
    </location>
</feature>
<dbReference type="InterPro" id="IPR019400">
    <property type="entry name" value="Peptidase_C65_otubain"/>
</dbReference>
<evidence type="ECO:0000313" key="12">
    <source>
        <dbReference type="Proteomes" id="UP001347796"/>
    </source>
</evidence>
<dbReference type="PANTHER" id="PTHR12931:SF15">
    <property type="entry name" value="UBIQUITIN THIOESTERASE OTUBAIN-LIKE"/>
    <property type="match status" value="1"/>
</dbReference>
<dbReference type="EMBL" id="JAZGQO010000007">
    <property type="protein sequence ID" value="KAK6180862.1"/>
    <property type="molecule type" value="Genomic_DNA"/>
</dbReference>
<feature type="domain" description="OTU" evidence="10">
    <location>
        <begin position="67"/>
        <end position="258"/>
    </location>
</feature>
<keyword evidence="4" id="KW-0645">Protease</keyword>
<dbReference type="InterPro" id="IPR003323">
    <property type="entry name" value="OTU_dom"/>
</dbReference>
<feature type="active site" description="Nucleophile" evidence="8">
    <location>
        <position position="78"/>
    </location>
</feature>
<dbReference type="SUPFAM" id="SSF54001">
    <property type="entry name" value="Cysteine proteinases"/>
    <property type="match status" value="1"/>
</dbReference>
<name>A0AAN8JPW7_PATCE</name>
<dbReference type="GO" id="GO:0006508">
    <property type="term" value="P:proteolysis"/>
    <property type="evidence" value="ECO:0007669"/>
    <property type="project" value="UniProtKB-KW"/>
</dbReference>
<feature type="active site" evidence="8">
    <location>
        <position position="75"/>
    </location>
</feature>
<dbReference type="PANTHER" id="PTHR12931">
    <property type="entry name" value="UBIQUITIN THIOLESTERASE PROTEIN OTUB"/>
    <property type="match status" value="1"/>
</dbReference>
<feature type="site" description="Interacts with free ubiquitin" evidence="9">
    <location>
        <position position="248"/>
    </location>
</feature>
<reference evidence="11 12" key="1">
    <citation type="submission" date="2024-01" db="EMBL/GenBank/DDBJ databases">
        <title>The genome of the rayed Mediterranean limpet Patella caerulea (Linnaeus, 1758).</title>
        <authorList>
            <person name="Anh-Thu Weber A."/>
            <person name="Halstead-Nussloch G."/>
        </authorList>
    </citation>
    <scope>NUCLEOTIDE SEQUENCE [LARGE SCALE GENOMIC DNA]</scope>
    <source>
        <strain evidence="11">AATW-2023a</strain>
        <tissue evidence="11">Whole specimen</tissue>
    </source>
</reference>
<feature type="active site" evidence="8">
    <location>
        <position position="252"/>
    </location>
</feature>
<dbReference type="GO" id="GO:0071108">
    <property type="term" value="P:protein K48-linked deubiquitination"/>
    <property type="evidence" value="ECO:0007669"/>
    <property type="project" value="TreeGrafter"/>
</dbReference>
<comment type="catalytic activity">
    <reaction evidence="1">
        <text>Thiol-dependent hydrolysis of ester, thioester, amide, peptide and isopeptide bonds formed by the C-terminal Gly of ubiquitin (a 76-residue protein attached to proteins as an intracellular targeting signal).</text>
        <dbReference type="EC" id="3.4.19.12"/>
    </reaction>
</comment>
<evidence type="ECO:0000256" key="2">
    <source>
        <dbReference type="ARBA" id="ARBA00006579"/>
    </source>
</evidence>
<dbReference type="GO" id="GO:0043130">
    <property type="term" value="F:ubiquitin binding"/>
    <property type="evidence" value="ECO:0007669"/>
    <property type="project" value="TreeGrafter"/>
</dbReference>
<evidence type="ECO:0000256" key="3">
    <source>
        <dbReference type="ARBA" id="ARBA00012759"/>
    </source>
</evidence>
<proteinExistence type="inferred from homology"/>
<evidence type="ECO:0000313" key="11">
    <source>
        <dbReference type="EMBL" id="KAK6180862.1"/>
    </source>
</evidence>
<gene>
    <name evidence="11" type="ORF">SNE40_008838</name>
</gene>
<evidence type="ECO:0000256" key="7">
    <source>
        <dbReference type="ARBA" id="ARBA00022807"/>
    </source>
</evidence>
<keyword evidence="6" id="KW-0378">Hydrolase</keyword>
<evidence type="ECO:0000259" key="10">
    <source>
        <dbReference type="PROSITE" id="PS50802"/>
    </source>
</evidence>
<evidence type="ECO:0000256" key="9">
    <source>
        <dbReference type="PIRSR" id="PIRSR013503-2"/>
    </source>
</evidence>
<dbReference type="PIRSF" id="PIRSF013503">
    <property type="entry name" value="Ubiquitin_thioesterase_Otubain"/>
    <property type="match status" value="1"/>
</dbReference>
<dbReference type="InterPro" id="IPR038765">
    <property type="entry name" value="Papain-like_cys_pep_sf"/>
</dbReference>
<comment type="caution">
    <text evidence="11">The sequence shown here is derived from an EMBL/GenBank/DDBJ whole genome shotgun (WGS) entry which is preliminary data.</text>
</comment>
<protein>
    <recommendedName>
        <fullName evidence="3">ubiquitinyl hydrolase 1</fullName>
        <ecNumber evidence="3">3.4.19.12</ecNumber>
    </recommendedName>
</protein>
<keyword evidence="12" id="KW-1185">Reference proteome</keyword>
<dbReference type="InterPro" id="IPR042468">
    <property type="entry name" value="Peptidase_C65_otubain_sub1"/>
</dbReference>
<feature type="site" description="Interacts with free ubiquitin" evidence="9">
    <location>
        <position position="222"/>
    </location>
</feature>
<evidence type="ECO:0000256" key="8">
    <source>
        <dbReference type="PIRSR" id="PIRSR013503-1"/>
    </source>
</evidence>
<sequence length="258" mass="30212">MAEGALNYDPSKNYDDQTCAQQRDIEKAIADEQPLVSDILSFDELKTEYQDDEIFKLKIDDLKGRYKHMRKTRGDGNCFFRAFGFAYLEQLLNNNTDFPRFKEIASKSKDELVALGFPQFTIEDFHETFMEVIEKVEKKCTNEEFYQLYTDQGISDYFVVYLRLIVSGHLQKEEDFFIHFVEGGRTVKEFCNQEVEPMHKESDHIHITALTAALGVNIRVEYMDRGDTPKCNQHDFPDGSRPSVYLLYRPSHYDILYP</sequence>
<evidence type="ECO:0000256" key="6">
    <source>
        <dbReference type="ARBA" id="ARBA00022801"/>
    </source>
</evidence>
<comment type="similarity">
    <text evidence="2">Belongs to the peptidase C65 family.</text>
</comment>
<evidence type="ECO:0000256" key="4">
    <source>
        <dbReference type="ARBA" id="ARBA00022670"/>
    </source>
</evidence>
<organism evidence="11 12">
    <name type="scientific">Patella caerulea</name>
    <name type="common">Rayed Mediterranean limpet</name>
    <dbReference type="NCBI Taxonomy" id="87958"/>
    <lineage>
        <taxon>Eukaryota</taxon>
        <taxon>Metazoa</taxon>
        <taxon>Spiralia</taxon>
        <taxon>Lophotrochozoa</taxon>
        <taxon>Mollusca</taxon>
        <taxon>Gastropoda</taxon>
        <taxon>Patellogastropoda</taxon>
        <taxon>Patelloidea</taxon>
        <taxon>Patellidae</taxon>
        <taxon>Patella</taxon>
    </lineage>
</organism>
<dbReference type="AlphaFoldDB" id="A0AAN8JPW7"/>
<evidence type="ECO:0000256" key="1">
    <source>
        <dbReference type="ARBA" id="ARBA00000707"/>
    </source>
</evidence>
<dbReference type="GO" id="GO:0004843">
    <property type="term" value="F:cysteine-type deubiquitinase activity"/>
    <property type="evidence" value="ECO:0007669"/>
    <property type="project" value="UniProtKB-EC"/>
</dbReference>
<dbReference type="GO" id="GO:0005634">
    <property type="term" value="C:nucleus"/>
    <property type="evidence" value="ECO:0007669"/>
    <property type="project" value="TreeGrafter"/>
</dbReference>
<dbReference type="Pfam" id="PF10275">
    <property type="entry name" value="Peptidase_C65"/>
    <property type="match status" value="1"/>
</dbReference>
<dbReference type="Proteomes" id="UP001347796">
    <property type="component" value="Unassembled WGS sequence"/>
</dbReference>
<dbReference type="Gene3D" id="1.20.1300.20">
    <property type="entry name" value="Peptidase C65 Otubain, subdomain 2"/>
    <property type="match status" value="1"/>
</dbReference>
<keyword evidence="5" id="KW-0833">Ubl conjugation pathway</keyword>
<dbReference type="Gene3D" id="3.30.200.60">
    <property type="entry name" value="Peptidase C65 Otubain, subdomain 1"/>
    <property type="match status" value="1"/>
</dbReference>
<evidence type="ECO:0000256" key="5">
    <source>
        <dbReference type="ARBA" id="ARBA00022786"/>
    </source>
</evidence>
<dbReference type="InterPro" id="IPR016615">
    <property type="entry name" value="Otubain"/>
</dbReference>
<dbReference type="CDD" id="cd22763">
    <property type="entry name" value="OTUB1"/>
    <property type="match status" value="1"/>
</dbReference>
<accession>A0AAN8JPW7</accession>
<dbReference type="EC" id="3.4.19.12" evidence="3"/>
<dbReference type="PROSITE" id="PS50802">
    <property type="entry name" value="OTU"/>
    <property type="match status" value="1"/>
</dbReference>
<dbReference type="InterPro" id="IPR042467">
    <property type="entry name" value="Peptidase_C65_otubain_sub2"/>
</dbReference>
<feature type="site" description="Interacts with free ubiquitin" evidence="9">
    <location>
        <position position="224"/>
    </location>
</feature>
<dbReference type="FunFam" id="1.20.1300.20:FF:000001">
    <property type="entry name" value="Ubiquitin thioesterase OTUB1"/>
    <property type="match status" value="1"/>
</dbReference>
<keyword evidence="7" id="KW-0788">Thiol protease</keyword>